<accession>A0A0D1ZWM1</accession>
<evidence type="ECO:0000256" key="2">
    <source>
        <dbReference type="ARBA" id="ARBA00023002"/>
    </source>
</evidence>
<protein>
    <recommendedName>
        <fullName evidence="4">Ketoreductase domain-containing protein</fullName>
    </recommendedName>
</protein>
<dbReference type="HOGENOM" id="CLU_010194_2_9_1"/>
<evidence type="ECO:0000313" key="6">
    <source>
        <dbReference type="Proteomes" id="UP000054466"/>
    </source>
</evidence>
<proteinExistence type="inferred from homology"/>
<dbReference type="InterPro" id="IPR036291">
    <property type="entry name" value="NAD(P)-bd_dom_sf"/>
</dbReference>
<dbReference type="STRING" id="569365.A0A0D1ZWM1"/>
<dbReference type="InterPro" id="IPR051911">
    <property type="entry name" value="SDR_oxidoreductase"/>
</dbReference>
<name>A0A0D1ZWM1_9EURO</name>
<dbReference type="PANTHER" id="PTHR43976:SF16">
    <property type="entry name" value="SHORT-CHAIN DEHYDROGENASE_REDUCTASE FAMILY PROTEIN"/>
    <property type="match status" value="1"/>
</dbReference>
<sequence>MGKVWFITGASRGLGKALVEYALSKGDSVVATARNKDDLAFTSKAGAEKVLVESLDVTDYNQALNVAKTAHQTFGRIDLLVNNAGYADTASVEDTTIEDFRKQVDTNLMGVVNVTKAVLPIMRQQGSGYIVQISSVGARLGSPGLAAYQCAKWAVSGFSMALHAEVKPLGIRVTSLEPGGIRTDWGGSSMNIPTPSEPYQQTVGAFAKFIRDHNGWEKSLPEKFGPIIDTLYESTDPPVRMPVGPDAVGMAPQLLDAQKKSDEQWAELGKTSAE</sequence>
<dbReference type="VEuPathDB" id="FungiDB:PV07_04069"/>
<gene>
    <name evidence="5" type="ORF">PV07_04069</name>
</gene>
<dbReference type="GeneID" id="27343263"/>
<feature type="domain" description="Ketoreductase" evidence="4">
    <location>
        <begin position="3"/>
        <end position="188"/>
    </location>
</feature>
<dbReference type="Gene3D" id="3.40.50.720">
    <property type="entry name" value="NAD(P)-binding Rossmann-like Domain"/>
    <property type="match status" value="1"/>
</dbReference>
<dbReference type="CDD" id="cd05374">
    <property type="entry name" value="17beta-HSD-like_SDR_c"/>
    <property type="match status" value="1"/>
</dbReference>
<reference evidence="5 6" key="1">
    <citation type="submission" date="2015-01" db="EMBL/GenBank/DDBJ databases">
        <title>The Genome Sequence of Cladophialophora immunda CBS83496.</title>
        <authorList>
            <consortium name="The Broad Institute Genomics Platform"/>
            <person name="Cuomo C."/>
            <person name="de Hoog S."/>
            <person name="Gorbushina A."/>
            <person name="Stielow B."/>
            <person name="Teixiera M."/>
            <person name="Abouelleil A."/>
            <person name="Chapman S.B."/>
            <person name="Priest M."/>
            <person name="Young S.K."/>
            <person name="Wortman J."/>
            <person name="Nusbaum C."/>
            <person name="Birren B."/>
        </authorList>
    </citation>
    <scope>NUCLEOTIDE SEQUENCE [LARGE SCALE GENOMIC DNA]</scope>
    <source>
        <strain evidence="5 6">CBS 83496</strain>
    </source>
</reference>
<dbReference type="PRINTS" id="PR00081">
    <property type="entry name" value="GDHRDH"/>
</dbReference>
<keyword evidence="6" id="KW-1185">Reference proteome</keyword>
<organism evidence="5 6">
    <name type="scientific">Cladophialophora immunda</name>
    <dbReference type="NCBI Taxonomy" id="569365"/>
    <lineage>
        <taxon>Eukaryota</taxon>
        <taxon>Fungi</taxon>
        <taxon>Dikarya</taxon>
        <taxon>Ascomycota</taxon>
        <taxon>Pezizomycotina</taxon>
        <taxon>Eurotiomycetes</taxon>
        <taxon>Chaetothyriomycetidae</taxon>
        <taxon>Chaetothyriales</taxon>
        <taxon>Herpotrichiellaceae</taxon>
        <taxon>Cladophialophora</taxon>
    </lineage>
</organism>
<evidence type="ECO:0000256" key="3">
    <source>
        <dbReference type="RuleBase" id="RU000363"/>
    </source>
</evidence>
<dbReference type="PANTHER" id="PTHR43976">
    <property type="entry name" value="SHORT CHAIN DEHYDROGENASE"/>
    <property type="match status" value="1"/>
</dbReference>
<dbReference type="SUPFAM" id="SSF51735">
    <property type="entry name" value="NAD(P)-binding Rossmann-fold domains"/>
    <property type="match status" value="1"/>
</dbReference>
<dbReference type="Pfam" id="PF00106">
    <property type="entry name" value="adh_short"/>
    <property type="match status" value="1"/>
</dbReference>
<dbReference type="SMART" id="SM00822">
    <property type="entry name" value="PKS_KR"/>
    <property type="match status" value="1"/>
</dbReference>
<dbReference type="OrthoDB" id="1274115at2759"/>
<evidence type="ECO:0000256" key="1">
    <source>
        <dbReference type="ARBA" id="ARBA00006484"/>
    </source>
</evidence>
<dbReference type="PRINTS" id="PR00080">
    <property type="entry name" value="SDRFAMILY"/>
</dbReference>
<dbReference type="AlphaFoldDB" id="A0A0D1ZWM1"/>
<evidence type="ECO:0000259" key="4">
    <source>
        <dbReference type="SMART" id="SM00822"/>
    </source>
</evidence>
<dbReference type="GO" id="GO:0016491">
    <property type="term" value="F:oxidoreductase activity"/>
    <property type="evidence" value="ECO:0007669"/>
    <property type="project" value="UniProtKB-KW"/>
</dbReference>
<comment type="similarity">
    <text evidence="1 3">Belongs to the short-chain dehydrogenases/reductases (SDR) family.</text>
</comment>
<keyword evidence="2" id="KW-0560">Oxidoreductase</keyword>
<dbReference type="EMBL" id="KN847041">
    <property type="protein sequence ID" value="KIW32536.1"/>
    <property type="molecule type" value="Genomic_DNA"/>
</dbReference>
<evidence type="ECO:0000313" key="5">
    <source>
        <dbReference type="EMBL" id="KIW32536.1"/>
    </source>
</evidence>
<dbReference type="InterPro" id="IPR002347">
    <property type="entry name" value="SDR_fam"/>
</dbReference>
<dbReference type="RefSeq" id="XP_016252752.1">
    <property type="nucleotide sequence ID" value="XM_016390850.1"/>
</dbReference>
<dbReference type="InterPro" id="IPR057326">
    <property type="entry name" value="KR_dom"/>
</dbReference>
<dbReference type="Proteomes" id="UP000054466">
    <property type="component" value="Unassembled WGS sequence"/>
</dbReference>